<dbReference type="Proteomes" id="UP000315439">
    <property type="component" value="Unassembled WGS sequence"/>
</dbReference>
<gene>
    <name evidence="2" type="ORF">FLL46_01945</name>
</gene>
<dbReference type="OrthoDB" id="6386717at2"/>
<feature type="chain" id="PRO_5021727480" description="Porin family protein" evidence="1">
    <location>
        <begin position="48"/>
        <end position="202"/>
    </location>
</feature>
<keyword evidence="1" id="KW-0732">Signal</keyword>
<name>A0A545UJM6_9GAMM</name>
<proteinExistence type="predicted"/>
<dbReference type="AlphaFoldDB" id="A0A545UJM6"/>
<evidence type="ECO:0000313" key="3">
    <source>
        <dbReference type="Proteomes" id="UP000315439"/>
    </source>
</evidence>
<dbReference type="RefSeq" id="WP_142891733.1">
    <property type="nucleotide sequence ID" value="NZ_ML660160.1"/>
</dbReference>
<protein>
    <recommendedName>
        <fullName evidence="4">Porin family protein</fullName>
    </recommendedName>
</protein>
<evidence type="ECO:0000313" key="2">
    <source>
        <dbReference type="EMBL" id="TQV89669.1"/>
    </source>
</evidence>
<evidence type="ECO:0000256" key="1">
    <source>
        <dbReference type="SAM" id="SignalP"/>
    </source>
</evidence>
<keyword evidence="3" id="KW-1185">Reference proteome</keyword>
<sequence>MKTISNIKKLPIMEKQSKAKRNTNRLFSLLLLSALSSPIFMSSQAFAHESKSGRFFFTYESNGDDYIAGVGTGVTFKDEDSNFGFQVNSSFNAAEVRADDGFIEDFFAWQASVKFGYFSNISVYGEAGIDLTEALFHDYRYDDDDDHHHHFEDDVDAFVGVGIGVDTGPIKIEAFSRRREIDSRYWEAEAETFSGVQLSINF</sequence>
<comment type="caution">
    <text evidence="2">The sequence shown here is derived from an EMBL/GenBank/DDBJ whole genome shotgun (WGS) entry which is preliminary data.</text>
</comment>
<organism evidence="2 3">
    <name type="scientific">Aliikangiella coralliicola</name>
    <dbReference type="NCBI Taxonomy" id="2592383"/>
    <lineage>
        <taxon>Bacteria</taxon>
        <taxon>Pseudomonadati</taxon>
        <taxon>Pseudomonadota</taxon>
        <taxon>Gammaproteobacteria</taxon>
        <taxon>Oceanospirillales</taxon>
        <taxon>Pleioneaceae</taxon>
        <taxon>Aliikangiella</taxon>
    </lineage>
</organism>
<dbReference type="EMBL" id="VIKS01000001">
    <property type="protein sequence ID" value="TQV89669.1"/>
    <property type="molecule type" value="Genomic_DNA"/>
</dbReference>
<evidence type="ECO:0008006" key="4">
    <source>
        <dbReference type="Google" id="ProtNLM"/>
    </source>
</evidence>
<feature type="signal peptide" evidence="1">
    <location>
        <begin position="1"/>
        <end position="47"/>
    </location>
</feature>
<accession>A0A545UJM6</accession>
<reference evidence="2 3" key="1">
    <citation type="submission" date="2019-07" db="EMBL/GenBank/DDBJ databases">
        <title>Draft genome for Aliikangiella sp. M105.</title>
        <authorList>
            <person name="Wang G."/>
        </authorList>
    </citation>
    <scope>NUCLEOTIDE SEQUENCE [LARGE SCALE GENOMIC DNA]</scope>
    <source>
        <strain evidence="2 3">M105</strain>
    </source>
</reference>